<dbReference type="RefSeq" id="WP_067719538.1">
    <property type="nucleotide sequence ID" value="NZ_LPVJ01000070.1"/>
</dbReference>
<keyword evidence="3" id="KW-1185">Reference proteome</keyword>
<dbReference type="Proteomes" id="UP000053557">
    <property type="component" value="Unassembled WGS sequence"/>
</dbReference>
<protein>
    <recommendedName>
        <fullName evidence="4">Cell division protein DivIVA</fullName>
    </recommendedName>
</protein>
<dbReference type="AlphaFoldDB" id="A0A101XNV8"/>
<dbReference type="OrthoDB" id="9802910at2"/>
<evidence type="ECO:0000313" key="3">
    <source>
        <dbReference type="Proteomes" id="UP000053557"/>
    </source>
</evidence>
<keyword evidence="1" id="KW-0175">Coiled coil</keyword>
<dbReference type="Pfam" id="PF09969">
    <property type="entry name" value="DUF2203"/>
    <property type="match status" value="1"/>
</dbReference>
<comment type="caution">
    <text evidence="2">The sequence shown here is derived from an EMBL/GenBank/DDBJ whole genome shotgun (WGS) entry which is preliminary data.</text>
</comment>
<dbReference type="PIRSF" id="PIRSF016498">
    <property type="entry name" value="UCP016498"/>
    <property type="match status" value="1"/>
</dbReference>
<dbReference type="EMBL" id="LPVJ01000070">
    <property type="protein sequence ID" value="KUO94825.1"/>
    <property type="molecule type" value="Genomic_DNA"/>
</dbReference>
<evidence type="ECO:0000256" key="1">
    <source>
        <dbReference type="SAM" id="Coils"/>
    </source>
</evidence>
<reference evidence="2 3" key="1">
    <citation type="submission" date="2015-12" db="EMBL/GenBank/DDBJ databases">
        <title>Draft genome sequence of Acidibacillus ferrooxidans ITV001, isolated from a chalcopyrite acid mine drainage site in Brazil.</title>
        <authorList>
            <person name="Dall'Agnol H."/>
            <person name="Nancucheo I."/>
            <person name="Johnson B."/>
            <person name="Oliveira R."/>
            <person name="Leite L."/>
            <person name="Pylro V."/>
            <person name="Nunes G.L."/>
            <person name="Tzotzos G."/>
            <person name="Fernandes G.R."/>
            <person name="Dutra J."/>
            <person name="Orellana S.C."/>
            <person name="Oliveira G."/>
        </authorList>
    </citation>
    <scope>NUCLEOTIDE SEQUENCE [LARGE SCALE GENOMIC DNA]</scope>
    <source>
        <strain evidence="3">ITV01</strain>
    </source>
</reference>
<evidence type="ECO:0000313" key="2">
    <source>
        <dbReference type="EMBL" id="KUO94825.1"/>
    </source>
</evidence>
<proteinExistence type="predicted"/>
<feature type="coiled-coil region" evidence="1">
    <location>
        <begin position="8"/>
        <end position="42"/>
    </location>
</feature>
<organism evidence="2 3">
    <name type="scientific">Ferroacidibacillus organovorans</name>
    <dbReference type="NCBI Taxonomy" id="1765683"/>
    <lineage>
        <taxon>Bacteria</taxon>
        <taxon>Bacillati</taxon>
        <taxon>Bacillota</taxon>
        <taxon>Bacilli</taxon>
        <taxon>Bacillales</taxon>
        <taxon>Alicyclobacillaceae</taxon>
        <taxon>Ferroacidibacillus</taxon>
    </lineage>
</organism>
<dbReference type="InterPro" id="IPR018699">
    <property type="entry name" value="DUF2203"/>
</dbReference>
<sequence length="133" mass="15815">MTKRYYSVREANERLPALREQIKELKQAREEITIRRLSIERKKREIKSVTPDQFFLEEAEIEFMLIAARQQIDHLEAQSIFIKDIDAGLIDFLTKIGDREGYLCWRNGEPSVRFWHGIEEGFSGRKPLFDQEI</sequence>
<gene>
    <name evidence="2" type="ORF">ATW55_10475</name>
</gene>
<evidence type="ECO:0008006" key="4">
    <source>
        <dbReference type="Google" id="ProtNLM"/>
    </source>
</evidence>
<name>A0A101XNV8_9BACL</name>
<accession>A0A101XNV8</accession>